<dbReference type="GO" id="GO:0004364">
    <property type="term" value="F:glutathione transferase activity"/>
    <property type="evidence" value="ECO:0007669"/>
    <property type="project" value="TreeGrafter"/>
</dbReference>
<keyword evidence="6" id="KW-1185">Reference proteome</keyword>
<dbReference type="InterPro" id="IPR010987">
    <property type="entry name" value="Glutathione-S-Trfase_C-like"/>
</dbReference>
<dbReference type="PANTHER" id="PTHR42673">
    <property type="entry name" value="MALEYLACETOACETATE ISOMERASE"/>
    <property type="match status" value="1"/>
</dbReference>
<protein>
    <submittedName>
        <fullName evidence="5">Glutathione S-transferase zeta-1</fullName>
    </submittedName>
</protein>
<evidence type="ECO:0000313" key="5">
    <source>
        <dbReference type="EMBL" id="KAF7726043.1"/>
    </source>
</evidence>
<dbReference type="EMBL" id="JABAYA010000085">
    <property type="protein sequence ID" value="KAF7726043.1"/>
    <property type="molecule type" value="Genomic_DNA"/>
</dbReference>
<dbReference type="SUPFAM" id="SSF52833">
    <property type="entry name" value="Thioredoxin-like"/>
    <property type="match status" value="1"/>
</dbReference>
<dbReference type="SUPFAM" id="SSF47616">
    <property type="entry name" value="GST C-terminal domain-like"/>
    <property type="match status" value="1"/>
</dbReference>
<feature type="domain" description="GST N-terminal" evidence="3">
    <location>
        <begin position="9"/>
        <end position="91"/>
    </location>
</feature>
<feature type="compositionally biased region" description="Basic and acidic residues" evidence="2">
    <location>
        <begin position="212"/>
        <end position="226"/>
    </location>
</feature>
<dbReference type="InterPro" id="IPR004045">
    <property type="entry name" value="Glutathione_S-Trfase_N"/>
</dbReference>
<dbReference type="InterPro" id="IPR036282">
    <property type="entry name" value="Glutathione-S-Trfase_C_sf"/>
</dbReference>
<dbReference type="PANTHER" id="PTHR42673:SF4">
    <property type="entry name" value="MALEYLACETOACETATE ISOMERASE"/>
    <property type="match status" value="1"/>
</dbReference>
<dbReference type="GO" id="GO:0016034">
    <property type="term" value="F:maleylacetoacetate isomerase activity"/>
    <property type="evidence" value="ECO:0007669"/>
    <property type="project" value="TreeGrafter"/>
</dbReference>
<comment type="similarity">
    <text evidence="1">Belongs to the GST superfamily. Zeta family.</text>
</comment>
<dbReference type="InterPro" id="IPR036249">
    <property type="entry name" value="Thioredoxin-like_sf"/>
</dbReference>
<dbReference type="CDD" id="cd03191">
    <property type="entry name" value="GST_C_Zeta"/>
    <property type="match status" value="1"/>
</dbReference>
<dbReference type="PROSITE" id="PS50405">
    <property type="entry name" value="GST_CTER"/>
    <property type="match status" value="1"/>
</dbReference>
<feature type="domain" description="GST C-terminal" evidence="4">
    <location>
        <begin position="96"/>
        <end position="219"/>
    </location>
</feature>
<proteinExistence type="inferred from homology"/>
<dbReference type="FunFam" id="1.20.1050.10:FF:000010">
    <property type="entry name" value="Maleylacetoacetate isomerase isoform 1"/>
    <property type="match status" value="1"/>
</dbReference>
<evidence type="ECO:0000259" key="4">
    <source>
        <dbReference type="PROSITE" id="PS50405"/>
    </source>
</evidence>
<dbReference type="SFLD" id="SFLDG00358">
    <property type="entry name" value="Main_(cytGST)"/>
    <property type="match status" value="1"/>
</dbReference>
<dbReference type="GO" id="GO:0006559">
    <property type="term" value="P:L-phenylalanine catabolic process"/>
    <property type="evidence" value="ECO:0007669"/>
    <property type="project" value="TreeGrafter"/>
</dbReference>
<dbReference type="InterPro" id="IPR034333">
    <property type="entry name" value="GST_Zeta_N"/>
</dbReference>
<evidence type="ECO:0000259" key="3">
    <source>
        <dbReference type="PROSITE" id="PS50404"/>
    </source>
</evidence>
<dbReference type="CDD" id="cd03042">
    <property type="entry name" value="GST_N_Zeta"/>
    <property type="match status" value="1"/>
</dbReference>
<sequence length="226" mass="25971">MSSVMHTEQTPVLYGYFRSSASWRVRIALAWKGIQYEHHYINLFTGEQRSEEYEKLNPEKKVPLFITKDGQSLSQSTAIIEYLEEAYPDRPMLPKNPKHRAQARSIAQLIACDIHPLQNLGVLKHVAGDDQEKRSEWAAEWVNRGFQALEKELEKTAGTYCVGDHITLADFYLVPMVFNATRWGVDMKAYPLITRIHNTLMTLPEFKASHPHSQEDCPEELRGQGI</sequence>
<accession>A0A8H7EPC9</accession>
<dbReference type="Pfam" id="PF13417">
    <property type="entry name" value="GST_N_3"/>
    <property type="match status" value="1"/>
</dbReference>
<dbReference type="InterPro" id="IPR040079">
    <property type="entry name" value="Glutathione_S-Trfase"/>
</dbReference>
<gene>
    <name evidence="5" type="primary">GSTZ1</name>
    <name evidence="5" type="ORF">EC973_009108</name>
</gene>
<dbReference type="OrthoDB" id="202840at2759"/>
<dbReference type="Gene3D" id="1.20.1050.10">
    <property type="match status" value="1"/>
</dbReference>
<dbReference type="InterPro" id="IPR005955">
    <property type="entry name" value="GST_Zeta"/>
</dbReference>
<dbReference type="SFLD" id="SFLDS00019">
    <property type="entry name" value="Glutathione_Transferase_(cytos"/>
    <property type="match status" value="1"/>
</dbReference>
<dbReference type="GO" id="GO:0006749">
    <property type="term" value="P:glutathione metabolic process"/>
    <property type="evidence" value="ECO:0007669"/>
    <property type="project" value="TreeGrafter"/>
</dbReference>
<reference evidence="5" key="1">
    <citation type="submission" date="2020-01" db="EMBL/GenBank/DDBJ databases">
        <title>Genome Sequencing of Three Apophysomyces-Like Fungal Strains Confirms a Novel Fungal Genus in the Mucoromycota with divergent Burkholderia-like Endosymbiotic Bacteria.</title>
        <authorList>
            <person name="Stajich J.E."/>
            <person name="Macias A.M."/>
            <person name="Carter-House D."/>
            <person name="Lovett B."/>
            <person name="Kasson L.R."/>
            <person name="Berry K."/>
            <person name="Grigoriev I."/>
            <person name="Chang Y."/>
            <person name="Spatafora J."/>
            <person name="Kasson M.T."/>
        </authorList>
    </citation>
    <scope>NUCLEOTIDE SEQUENCE</scope>
    <source>
        <strain evidence="5">NRRL A-21654</strain>
    </source>
</reference>
<comment type="caution">
    <text evidence="5">The sequence shown here is derived from an EMBL/GenBank/DDBJ whole genome shotgun (WGS) entry which is preliminary data.</text>
</comment>
<dbReference type="PROSITE" id="PS50404">
    <property type="entry name" value="GST_NTER"/>
    <property type="match status" value="1"/>
</dbReference>
<name>A0A8H7EPC9_9FUNG</name>
<evidence type="ECO:0000256" key="1">
    <source>
        <dbReference type="ARBA" id="ARBA00010007"/>
    </source>
</evidence>
<feature type="region of interest" description="Disordered" evidence="2">
    <location>
        <begin position="207"/>
        <end position="226"/>
    </location>
</feature>
<dbReference type="Proteomes" id="UP000605846">
    <property type="component" value="Unassembled WGS sequence"/>
</dbReference>
<dbReference type="Pfam" id="PF00043">
    <property type="entry name" value="GST_C"/>
    <property type="match status" value="1"/>
</dbReference>
<organism evidence="5 6">
    <name type="scientific">Apophysomyces ossiformis</name>
    <dbReference type="NCBI Taxonomy" id="679940"/>
    <lineage>
        <taxon>Eukaryota</taxon>
        <taxon>Fungi</taxon>
        <taxon>Fungi incertae sedis</taxon>
        <taxon>Mucoromycota</taxon>
        <taxon>Mucoromycotina</taxon>
        <taxon>Mucoromycetes</taxon>
        <taxon>Mucorales</taxon>
        <taxon>Mucorineae</taxon>
        <taxon>Mucoraceae</taxon>
        <taxon>Apophysomyces</taxon>
    </lineage>
</organism>
<evidence type="ECO:0000256" key="2">
    <source>
        <dbReference type="SAM" id="MobiDB-lite"/>
    </source>
</evidence>
<dbReference type="InterPro" id="IPR004046">
    <property type="entry name" value="GST_C"/>
</dbReference>
<dbReference type="AlphaFoldDB" id="A0A8H7EPC9"/>
<dbReference type="InterPro" id="IPR034330">
    <property type="entry name" value="GST_Zeta_C"/>
</dbReference>
<dbReference type="NCBIfam" id="TIGR01262">
    <property type="entry name" value="maiA"/>
    <property type="match status" value="1"/>
</dbReference>
<evidence type="ECO:0000313" key="6">
    <source>
        <dbReference type="Proteomes" id="UP000605846"/>
    </source>
</evidence>
<dbReference type="Gene3D" id="3.40.30.10">
    <property type="entry name" value="Glutaredoxin"/>
    <property type="match status" value="1"/>
</dbReference>
<keyword evidence="5" id="KW-0808">Transferase</keyword>
<dbReference type="GO" id="GO:0005737">
    <property type="term" value="C:cytoplasm"/>
    <property type="evidence" value="ECO:0007669"/>
    <property type="project" value="InterPro"/>
</dbReference>